<keyword evidence="7" id="KW-1185">Reference proteome</keyword>
<keyword evidence="4" id="KW-0804">Transcription</keyword>
<dbReference type="InterPro" id="IPR002197">
    <property type="entry name" value="HTH_Fis"/>
</dbReference>
<dbReference type="InterPro" id="IPR002078">
    <property type="entry name" value="Sigma_54_int"/>
</dbReference>
<dbReference type="InterPro" id="IPR003593">
    <property type="entry name" value="AAA+_ATPase"/>
</dbReference>
<dbReference type="Gene3D" id="1.10.8.60">
    <property type="match status" value="1"/>
</dbReference>
<dbReference type="RefSeq" id="WP_066789662.1">
    <property type="nucleotide sequence ID" value="NZ_LWQS01000071.1"/>
</dbReference>
<evidence type="ECO:0000313" key="7">
    <source>
        <dbReference type="Proteomes" id="UP000078287"/>
    </source>
</evidence>
<dbReference type="InterPro" id="IPR029016">
    <property type="entry name" value="GAF-like_dom_sf"/>
</dbReference>
<evidence type="ECO:0000313" key="6">
    <source>
        <dbReference type="EMBL" id="OAN44147.1"/>
    </source>
</evidence>
<reference evidence="6 7" key="1">
    <citation type="submission" date="2016-04" db="EMBL/GenBank/DDBJ databases">
        <title>Chloroflexus islandicus sp. nov., a thermophilic filamentous anoxygenic phototrophic bacterium from geyser Strokkur (Iceland).</title>
        <authorList>
            <person name="Gaisin V.A."/>
            <person name="Kalashnikov A.M."/>
            <person name="Sukhacheva M.V."/>
            <person name="Grouzdev D.S."/>
            <person name="Ivanov T.M."/>
            <person name="Kuznetsov B."/>
            <person name="Gorlenko V.M."/>
        </authorList>
    </citation>
    <scope>NUCLEOTIDE SEQUENCE [LARGE SCALE GENOMIC DNA]</scope>
    <source>
        <strain evidence="7">isl-2</strain>
    </source>
</reference>
<dbReference type="AlphaFoldDB" id="A0A178M7F2"/>
<dbReference type="InterPro" id="IPR009057">
    <property type="entry name" value="Homeodomain-like_sf"/>
</dbReference>
<dbReference type="GO" id="GO:0005524">
    <property type="term" value="F:ATP binding"/>
    <property type="evidence" value="ECO:0007669"/>
    <property type="project" value="UniProtKB-KW"/>
</dbReference>
<dbReference type="EMBL" id="LWQS01000071">
    <property type="protein sequence ID" value="OAN44147.1"/>
    <property type="molecule type" value="Genomic_DNA"/>
</dbReference>
<sequence length="625" mass="67653">MPTSSLPPIQRSWARCQAHSLDPASPPQTGPVNLAVWSHLQALARSSIENLYQLSEHPGFAVVICDEQGTIIDLAGDSEIIDQAQQHGIGYGISLAEEVAGTNAVDLALREALPYQTGGDEHYCNWLQPFALAAAPIFSPDGEALGALAILTLAEAHHPYALGMVIAAAQALHSQLRAERLLNEANDQLSELYATLDTINEGLIFVGPNGEIRRLSRRVANILDINVRSAAGRPLSSVIAVPPVIATALHNLNTLDEQEVIWQTPNGAQAVICGVRPVWDRSRRYLGSVITLRPTESVRQLVQQVVGAQATFTFRDIIGQSESMRQALRQARLAAAGRGAVLLRGEAGVGKEIFAQAIHNASNRAGGPFVRISCAAIPHQLLDSELFGVEGTDRQPGRPGKLELAYGGVIYLEAIDALSFDQQTSLLRAIEMGRLIRTGGARPVSIDVRMIVAGHDLEQLVQEGRFRADLYARLSAFIVDIPPLRQRGNDVILLANQMVQRLSEQLGRPVALDPDALAALRAYPWPGNVRELEVVLERMAQTSAKSVLTVNDLPPAIARHATPLTMADSPRLAEAQELSERDAIVRAIRTAGGRLGRAAALLGISRATLWRKMTRYHIARDDLTS</sequence>
<dbReference type="STRING" id="1707952.A6A03_03085"/>
<evidence type="ECO:0000256" key="1">
    <source>
        <dbReference type="ARBA" id="ARBA00022741"/>
    </source>
</evidence>
<dbReference type="SUPFAM" id="SSF55785">
    <property type="entry name" value="PYP-like sensor domain (PAS domain)"/>
    <property type="match status" value="1"/>
</dbReference>
<dbReference type="Gene3D" id="3.30.450.40">
    <property type="match status" value="1"/>
</dbReference>
<keyword evidence="2" id="KW-0067">ATP-binding</keyword>
<evidence type="ECO:0000256" key="4">
    <source>
        <dbReference type="ARBA" id="ARBA00023163"/>
    </source>
</evidence>
<dbReference type="PANTHER" id="PTHR32071">
    <property type="entry name" value="TRANSCRIPTIONAL REGULATORY PROTEIN"/>
    <property type="match status" value="1"/>
</dbReference>
<dbReference type="InterPro" id="IPR027417">
    <property type="entry name" value="P-loop_NTPase"/>
</dbReference>
<dbReference type="InterPro" id="IPR058031">
    <property type="entry name" value="AAA_lid_NorR"/>
</dbReference>
<dbReference type="PROSITE" id="PS50045">
    <property type="entry name" value="SIGMA54_INTERACT_4"/>
    <property type="match status" value="1"/>
</dbReference>
<name>A0A178M7F2_9CHLR</name>
<dbReference type="SUPFAM" id="SSF52540">
    <property type="entry name" value="P-loop containing nucleoside triphosphate hydrolases"/>
    <property type="match status" value="1"/>
</dbReference>
<dbReference type="SMART" id="SM00382">
    <property type="entry name" value="AAA"/>
    <property type="match status" value="1"/>
</dbReference>
<dbReference type="GO" id="GO:0043565">
    <property type="term" value="F:sequence-specific DNA binding"/>
    <property type="evidence" value="ECO:0007669"/>
    <property type="project" value="InterPro"/>
</dbReference>
<comment type="caution">
    <text evidence="6">The sequence shown here is derived from an EMBL/GenBank/DDBJ whole genome shotgun (WGS) entry which is preliminary data.</text>
</comment>
<gene>
    <name evidence="6" type="ORF">A6A03_03085</name>
</gene>
<dbReference type="PRINTS" id="PR01590">
    <property type="entry name" value="HTHFIS"/>
</dbReference>
<dbReference type="PANTHER" id="PTHR32071:SF57">
    <property type="entry name" value="C4-DICARBOXYLATE TRANSPORT TRANSCRIPTIONAL REGULATORY PROTEIN DCTD"/>
    <property type="match status" value="1"/>
</dbReference>
<dbReference type="Pfam" id="PF02954">
    <property type="entry name" value="HTH_8"/>
    <property type="match status" value="1"/>
</dbReference>
<evidence type="ECO:0000259" key="5">
    <source>
        <dbReference type="PROSITE" id="PS50045"/>
    </source>
</evidence>
<organism evidence="6 7">
    <name type="scientific">Chloroflexus islandicus</name>
    <dbReference type="NCBI Taxonomy" id="1707952"/>
    <lineage>
        <taxon>Bacteria</taxon>
        <taxon>Bacillati</taxon>
        <taxon>Chloroflexota</taxon>
        <taxon>Chloroflexia</taxon>
        <taxon>Chloroflexales</taxon>
        <taxon>Chloroflexineae</taxon>
        <taxon>Chloroflexaceae</taxon>
        <taxon>Chloroflexus</taxon>
    </lineage>
</organism>
<keyword evidence="1" id="KW-0547">Nucleotide-binding</keyword>
<dbReference type="Gene3D" id="3.30.450.20">
    <property type="entry name" value="PAS domain"/>
    <property type="match status" value="1"/>
</dbReference>
<dbReference type="InterPro" id="IPR035965">
    <property type="entry name" value="PAS-like_dom_sf"/>
</dbReference>
<proteinExistence type="predicted"/>
<dbReference type="Pfam" id="PF25601">
    <property type="entry name" value="AAA_lid_14"/>
    <property type="match status" value="1"/>
</dbReference>
<dbReference type="Gene3D" id="3.40.50.300">
    <property type="entry name" value="P-loop containing nucleotide triphosphate hydrolases"/>
    <property type="match status" value="1"/>
</dbReference>
<feature type="domain" description="Sigma-54 factor interaction" evidence="5">
    <location>
        <begin position="317"/>
        <end position="541"/>
    </location>
</feature>
<dbReference type="GO" id="GO:0006355">
    <property type="term" value="P:regulation of DNA-templated transcription"/>
    <property type="evidence" value="ECO:0007669"/>
    <property type="project" value="InterPro"/>
</dbReference>
<protein>
    <submittedName>
        <fullName evidence="6">Sigma-54-dependent Fis family transcriptional regulator</fullName>
    </submittedName>
</protein>
<accession>A0A178M7F2</accession>
<evidence type="ECO:0000256" key="2">
    <source>
        <dbReference type="ARBA" id="ARBA00022840"/>
    </source>
</evidence>
<evidence type="ECO:0000256" key="3">
    <source>
        <dbReference type="ARBA" id="ARBA00023015"/>
    </source>
</evidence>
<dbReference type="SUPFAM" id="SSF46689">
    <property type="entry name" value="Homeodomain-like"/>
    <property type="match status" value="1"/>
</dbReference>
<dbReference type="Proteomes" id="UP000078287">
    <property type="component" value="Unassembled WGS sequence"/>
</dbReference>
<dbReference type="CDD" id="cd00009">
    <property type="entry name" value="AAA"/>
    <property type="match status" value="1"/>
</dbReference>
<dbReference type="Pfam" id="PF00158">
    <property type="entry name" value="Sigma54_activat"/>
    <property type="match status" value="1"/>
</dbReference>
<keyword evidence="3" id="KW-0805">Transcription regulation</keyword>
<dbReference type="OrthoDB" id="9803970at2"/>
<dbReference type="Gene3D" id="1.10.10.60">
    <property type="entry name" value="Homeodomain-like"/>
    <property type="match status" value="1"/>
</dbReference>